<dbReference type="SMART" id="SM01012">
    <property type="entry name" value="ANTAR"/>
    <property type="match status" value="1"/>
</dbReference>
<keyword evidence="3" id="KW-0805">Transcription regulation</keyword>
<dbReference type="GO" id="GO:0016301">
    <property type="term" value="F:kinase activity"/>
    <property type="evidence" value="ECO:0007669"/>
    <property type="project" value="UniProtKB-KW"/>
</dbReference>
<dbReference type="RefSeq" id="WP_203888745.1">
    <property type="nucleotide sequence ID" value="NZ_BOOH01000003.1"/>
</dbReference>
<proteinExistence type="predicted"/>
<dbReference type="InterPro" id="IPR036388">
    <property type="entry name" value="WH-like_DNA-bd_sf"/>
</dbReference>
<sequence>MGSSEWRVGQVLVELADTLVDDFDIIDFLDNLAYHTVDLLGIAACGVLLADPTGPLSMVAASSEQARVLGLSQLNHQEGPCLEAYRHRTPVSCPDLDAAGARWPFFAPTALAVGYSAVYALPMIRRDQCIGAMNLFGTAPGILDEEVTGLGRSLADMATIGILHRRAVRHHETVTEQLQLALNSRILIEQAKGLLAGRLRLAPEQAFAVLRDYARTRNLKLTTVSRALIQGEISIPRPRDLPLRSRPPGRGRAE</sequence>
<dbReference type="InterPro" id="IPR005561">
    <property type="entry name" value="ANTAR"/>
</dbReference>
<dbReference type="Pfam" id="PF13185">
    <property type="entry name" value="GAF_2"/>
    <property type="match status" value="1"/>
</dbReference>
<keyword evidence="2" id="KW-0418">Kinase</keyword>
<keyword evidence="1" id="KW-0808">Transferase</keyword>
<dbReference type="EMBL" id="BOOH01000003">
    <property type="protein sequence ID" value="GIH74002.1"/>
    <property type="molecule type" value="Genomic_DNA"/>
</dbReference>
<dbReference type="Gene3D" id="1.10.10.10">
    <property type="entry name" value="Winged helix-like DNA-binding domain superfamily/Winged helix DNA-binding domain"/>
    <property type="match status" value="1"/>
</dbReference>
<dbReference type="InterPro" id="IPR003018">
    <property type="entry name" value="GAF"/>
</dbReference>
<keyword evidence="4" id="KW-0804">Transcription</keyword>
<evidence type="ECO:0000256" key="2">
    <source>
        <dbReference type="ARBA" id="ARBA00022777"/>
    </source>
</evidence>
<evidence type="ECO:0000313" key="7">
    <source>
        <dbReference type="Proteomes" id="UP000616724"/>
    </source>
</evidence>
<dbReference type="PIRSF" id="PIRSF036625">
    <property type="entry name" value="GAF_ANTAR"/>
    <property type="match status" value="1"/>
</dbReference>
<dbReference type="AlphaFoldDB" id="A0A8J3RE21"/>
<keyword evidence="7" id="KW-1185">Reference proteome</keyword>
<evidence type="ECO:0000313" key="6">
    <source>
        <dbReference type="EMBL" id="GIH74002.1"/>
    </source>
</evidence>
<dbReference type="GO" id="GO:0003723">
    <property type="term" value="F:RNA binding"/>
    <property type="evidence" value="ECO:0007669"/>
    <property type="project" value="InterPro"/>
</dbReference>
<dbReference type="Proteomes" id="UP000616724">
    <property type="component" value="Unassembled WGS sequence"/>
</dbReference>
<dbReference type="InterPro" id="IPR011006">
    <property type="entry name" value="CheY-like_superfamily"/>
</dbReference>
<dbReference type="PROSITE" id="PS50921">
    <property type="entry name" value="ANTAR"/>
    <property type="match status" value="1"/>
</dbReference>
<organism evidence="6 7">
    <name type="scientific">Planobispora longispora</name>
    <dbReference type="NCBI Taxonomy" id="28887"/>
    <lineage>
        <taxon>Bacteria</taxon>
        <taxon>Bacillati</taxon>
        <taxon>Actinomycetota</taxon>
        <taxon>Actinomycetes</taxon>
        <taxon>Streptosporangiales</taxon>
        <taxon>Streptosporangiaceae</taxon>
        <taxon>Planobispora</taxon>
    </lineage>
</organism>
<evidence type="ECO:0000256" key="3">
    <source>
        <dbReference type="ARBA" id="ARBA00023015"/>
    </source>
</evidence>
<dbReference type="SUPFAM" id="SSF52172">
    <property type="entry name" value="CheY-like"/>
    <property type="match status" value="1"/>
</dbReference>
<comment type="caution">
    <text evidence="6">The sequence shown here is derived from an EMBL/GenBank/DDBJ whole genome shotgun (WGS) entry which is preliminary data.</text>
</comment>
<feature type="domain" description="ANTAR" evidence="5">
    <location>
        <begin position="168"/>
        <end position="229"/>
    </location>
</feature>
<protein>
    <submittedName>
        <fullName evidence="6">Transcriptional regulator</fullName>
    </submittedName>
</protein>
<gene>
    <name evidence="6" type="ORF">Plo01_04310</name>
</gene>
<dbReference type="SUPFAM" id="SSF55781">
    <property type="entry name" value="GAF domain-like"/>
    <property type="match status" value="1"/>
</dbReference>
<evidence type="ECO:0000256" key="4">
    <source>
        <dbReference type="ARBA" id="ARBA00023163"/>
    </source>
</evidence>
<dbReference type="InterPro" id="IPR029016">
    <property type="entry name" value="GAF-like_dom_sf"/>
</dbReference>
<dbReference type="InterPro" id="IPR012074">
    <property type="entry name" value="GAF_ANTAR"/>
</dbReference>
<dbReference type="Gene3D" id="3.30.450.40">
    <property type="match status" value="1"/>
</dbReference>
<accession>A0A8J3RE21</accession>
<evidence type="ECO:0000256" key="1">
    <source>
        <dbReference type="ARBA" id="ARBA00022679"/>
    </source>
</evidence>
<name>A0A8J3RE21_9ACTN</name>
<dbReference type="Pfam" id="PF03861">
    <property type="entry name" value="ANTAR"/>
    <property type="match status" value="1"/>
</dbReference>
<evidence type="ECO:0000259" key="5">
    <source>
        <dbReference type="PROSITE" id="PS50921"/>
    </source>
</evidence>
<reference evidence="6 7" key="1">
    <citation type="submission" date="2021-01" db="EMBL/GenBank/DDBJ databases">
        <title>Whole genome shotgun sequence of Planobispora longispora NBRC 13918.</title>
        <authorList>
            <person name="Komaki H."/>
            <person name="Tamura T."/>
        </authorList>
    </citation>
    <scope>NUCLEOTIDE SEQUENCE [LARGE SCALE GENOMIC DNA]</scope>
    <source>
        <strain evidence="6 7">NBRC 13918</strain>
    </source>
</reference>